<organism evidence="9 10">
    <name type="scientific">Acidipropionibacterium acidipropionici</name>
    <dbReference type="NCBI Taxonomy" id="1748"/>
    <lineage>
        <taxon>Bacteria</taxon>
        <taxon>Bacillati</taxon>
        <taxon>Actinomycetota</taxon>
        <taxon>Actinomycetes</taxon>
        <taxon>Propionibacteriales</taxon>
        <taxon>Propionibacteriaceae</taxon>
        <taxon>Acidipropionibacterium</taxon>
    </lineage>
</organism>
<proteinExistence type="inferred from homology"/>
<dbReference type="InterPro" id="IPR036286">
    <property type="entry name" value="LexA/Signal_pep-like_sf"/>
</dbReference>
<evidence type="ECO:0000313" key="10">
    <source>
        <dbReference type="Proteomes" id="UP000075221"/>
    </source>
</evidence>
<evidence type="ECO:0000256" key="4">
    <source>
        <dbReference type="ARBA" id="ARBA00022813"/>
    </source>
</evidence>
<dbReference type="GO" id="GO:0006355">
    <property type="term" value="P:regulation of DNA-templated transcription"/>
    <property type="evidence" value="ECO:0007669"/>
    <property type="project" value="InterPro"/>
</dbReference>
<dbReference type="SUPFAM" id="SSF51306">
    <property type="entry name" value="LexA/Signal peptidase"/>
    <property type="match status" value="1"/>
</dbReference>
<dbReference type="InterPro" id="IPR050077">
    <property type="entry name" value="LexA_repressor"/>
</dbReference>
<dbReference type="Proteomes" id="UP000075221">
    <property type="component" value="Chromosome"/>
</dbReference>
<dbReference type="EMBL" id="CP014352">
    <property type="protein sequence ID" value="AMS04129.1"/>
    <property type="molecule type" value="Genomic_DNA"/>
</dbReference>
<dbReference type="GO" id="GO:0006281">
    <property type="term" value="P:DNA repair"/>
    <property type="evidence" value="ECO:0007669"/>
    <property type="project" value="UniProtKB-KW"/>
</dbReference>
<dbReference type="GO" id="GO:0003677">
    <property type="term" value="F:DNA binding"/>
    <property type="evidence" value="ECO:0007669"/>
    <property type="project" value="InterPro"/>
</dbReference>
<feature type="domain" description="Peptidase S24/S26A/S26B/S26C" evidence="8">
    <location>
        <begin position="23"/>
        <end position="135"/>
    </location>
</feature>
<dbReference type="Gene3D" id="2.10.109.10">
    <property type="entry name" value="Umud Fragment, subunit A"/>
    <property type="match status" value="1"/>
</dbReference>
<protein>
    <submittedName>
        <fullName evidence="9">Peptidase S24</fullName>
    </submittedName>
</protein>
<accession>A0AAC8YD27</accession>
<keyword evidence="3 7" id="KW-0378">Hydrolase</keyword>
<reference evidence="9 10" key="1">
    <citation type="submission" date="2016-02" db="EMBL/GenBank/DDBJ databases">
        <title>Complete Genome Sequence of Propionibacterium acidipropionici ATCC 55737.</title>
        <authorList>
            <person name="Luna Flores C.H."/>
            <person name="Nielsen L.K."/>
            <person name="Marcellin E."/>
        </authorList>
    </citation>
    <scope>NUCLEOTIDE SEQUENCE [LARGE SCALE GENOMIC DNA]</scope>
    <source>
        <strain evidence="9 10">ATCC 55737</strain>
    </source>
</reference>
<evidence type="ECO:0000256" key="3">
    <source>
        <dbReference type="ARBA" id="ARBA00022801"/>
    </source>
</evidence>
<dbReference type="InterPro" id="IPR039418">
    <property type="entry name" value="LexA-like"/>
</dbReference>
<evidence type="ECO:0000256" key="1">
    <source>
        <dbReference type="ARBA" id="ARBA00007484"/>
    </source>
</evidence>
<evidence type="ECO:0000256" key="5">
    <source>
        <dbReference type="ARBA" id="ARBA00023204"/>
    </source>
</evidence>
<dbReference type="GO" id="GO:0016787">
    <property type="term" value="F:hydrolase activity"/>
    <property type="evidence" value="ECO:0007669"/>
    <property type="project" value="UniProtKB-KW"/>
</dbReference>
<gene>
    <name evidence="9" type="ORF">AXH35_00165</name>
</gene>
<evidence type="ECO:0000313" key="9">
    <source>
        <dbReference type="EMBL" id="AMS04129.1"/>
    </source>
</evidence>
<evidence type="ECO:0000256" key="7">
    <source>
        <dbReference type="RuleBase" id="RU003991"/>
    </source>
</evidence>
<sequence length="144" mass="15468">MNGSLEVIGAVAMDPRPAGIPIATESVPAGWPSPAADYFDGDIDLNTHLVRNRPATFLVRVDGDSMTGAGIYDGDELVVDRSLDPVDGDIVIAVVDSELTVKRLHLTDTGPELCPENPAYRTIRPAGELMVWGVVTTCLHHLHR</sequence>
<name>A0AAC8YD27_9ACTN</name>
<dbReference type="InterPro" id="IPR006197">
    <property type="entry name" value="Peptidase_S24_LexA"/>
</dbReference>
<keyword evidence="5" id="KW-0234">DNA repair</keyword>
<dbReference type="GO" id="GO:0009432">
    <property type="term" value="P:SOS response"/>
    <property type="evidence" value="ECO:0007669"/>
    <property type="project" value="UniProtKB-KW"/>
</dbReference>
<evidence type="ECO:0000256" key="6">
    <source>
        <dbReference type="ARBA" id="ARBA00023236"/>
    </source>
</evidence>
<dbReference type="PRINTS" id="PR00726">
    <property type="entry name" value="LEXASERPTASE"/>
</dbReference>
<dbReference type="PANTHER" id="PTHR33516">
    <property type="entry name" value="LEXA REPRESSOR"/>
    <property type="match status" value="1"/>
</dbReference>
<dbReference type="CDD" id="cd06529">
    <property type="entry name" value="S24_LexA-like"/>
    <property type="match status" value="1"/>
</dbReference>
<keyword evidence="4 7" id="KW-0068">Autocatalytic cleavage</keyword>
<dbReference type="Pfam" id="PF00717">
    <property type="entry name" value="Peptidase_S24"/>
    <property type="match status" value="1"/>
</dbReference>
<dbReference type="InterPro" id="IPR015927">
    <property type="entry name" value="Peptidase_S24_S26A/B/C"/>
</dbReference>
<evidence type="ECO:0000256" key="2">
    <source>
        <dbReference type="ARBA" id="ARBA00022763"/>
    </source>
</evidence>
<keyword evidence="2" id="KW-0227">DNA damage</keyword>
<dbReference type="AlphaFoldDB" id="A0AAC8YD27"/>
<dbReference type="PANTHER" id="PTHR33516:SF2">
    <property type="entry name" value="LEXA REPRESSOR-RELATED"/>
    <property type="match status" value="1"/>
</dbReference>
<dbReference type="NCBIfam" id="NF007621">
    <property type="entry name" value="PRK10276.1"/>
    <property type="match status" value="1"/>
</dbReference>
<comment type="similarity">
    <text evidence="1 7">Belongs to the peptidase S24 family.</text>
</comment>
<dbReference type="RefSeq" id="WP_062818722.1">
    <property type="nucleotide sequence ID" value="NZ_CP014352.1"/>
</dbReference>
<keyword evidence="6" id="KW-0742">SOS response</keyword>
<evidence type="ECO:0000259" key="8">
    <source>
        <dbReference type="Pfam" id="PF00717"/>
    </source>
</evidence>